<name>A0A365P1F0_9FLAO</name>
<gene>
    <name evidence="1" type="ORF">DPN68_08555</name>
</gene>
<protein>
    <submittedName>
        <fullName evidence="1">Uncharacterized protein</fullName>
    </submittedName>
</protein>
<dbReference type="RefSeq" id="WP_113989238.1">
    <property type="nucleotide sequence ID" value="NZ_QLST01000009.1"/>
</dbReference>
<organism evidence="1 2">
    <name type="scientific">Flavobacterium tibetense</name>
    <dbReference type="NCBI Taxonomy" id="2233533"/>
    <lineage>
        <taxon>Bacteria</taxon>
        <taxon>Pseudomonadati</taxon>
        <taxon>Bacteroidota</taxon>
        <taxon>Flavobacteriia</taxon>
        <taxon>Flavobacteriales</taxon>
        <taxon>Flavobacteriaceae</taxon>
        <taxon>Flavobacterium</taxon>
    </lineage>
</organism>
<reference evidence="1 2" key="1">
    <citation type="submission" date="2018-06" db="EMBL/GenBank/DDBJ databases">
        <title>Flavobacterium tibetense sp. nov., isolated from a wetland YonghuCo on Tibetan Plateau.</title>
        <authorList>
            <person name="Xing P."/>
            <person name="Phurbu D."/>
            <person name="Lu H."/>
        </authorList>
    </citation>
    <scope>NUCLEOTIDE SEQUENCE [LARGE SCALE GENOMIC DNA]</scope>
    <source>
        <strain evidence="1 2">YH5</strain>
    </source>
</reference>
<dbReference type="Proteomes" id="UP000253319">
    <property type="component" value="Unassembled WGS sequence"/>
</dbReference>
<sequence>MYNKYKCSKQLTENEIKNYQINTFEDYSDSDLDLLADITIFIIDSNPEKDSYECFFNKREKDLLVLDVFGLESEDKIDKTLCNLVENKQIKLPKKTIILFHKYENGFDDGGIIVGLRMEN</sequence>
<dbReference type="OrthoDB" id="9937615at2"/>
<accession>A0A365P1F0</accession>
<comment type="caution">
    <text evidence="1">The sequence shown here is derived from an EMBL/GenBank/DDBJ whole genome shotgun (WGS) entry which is preliminary data.</text>
</comment>
<evidence type="ECO:0000313" key="1">
    <source>
        <dbReference type="EMBL" id="RBA28194.1"/>
    </source>
</evidence>
<dbReference type="AlphaFoldDB" id="A0A365P1F0"/>
<evidence type="ECO:0000313" key="2">
    <source>
        <dbReference type="Proteomes" id="UP000253319"/>
    </source>
</evidence>
<dbReference type="EMBL" id="QLST01000009">
    <property type="protein sequence ID" value="RBA28194.1"/>
    <property type="molecule type" value="Genomic_DNA"/>
</dbReference>
<keyword evidence="2" id="KW-1185">Reference proteome</keyword>
<proteinExistence type="predicted"/>